<evidence type="ECO:0000256" key="9">
    <source>
        <dbReference type="ARBA" id="ARBA00023211"/>
    </source>
</evidence>
<keyword evidence="5" id="KW-0479">Metal-binding</keyword>
<dbReference type="GO" id="GO:0000287">
    <property type="term" value="F:magnesium ion binding"/>
    <property type="evidence" value="ECO:0007669"/>
    <property type="project" value="InterPro"/>
</dbReference>
<dbReference type="PROSITE" id="PS00470">
    <property type="entry name" value="IDH_IMDH"/>
    <property type="match status" value="1"/>
</dbReference>
<dbReference type="EMBL" id="MUNK01000038">
    <property type="protein sequence ID" value="OTA35888.1"/>
    <property type="molecule type" value="Genomic_DNA"/>
</dbReference>
<dbReference type="InterPro" id="IPR011829">
    <property type="entry name" value="TTC_DH"/>
</dbReference>
<dbReference type="GO" id="GO:0051287">
    <property type="term" value="F:NAD binding"/>
    <property type="evidence" value="ECO:0007669"/>
    <property type="project" value="InterPro"/>
</dbReference>
<feature type="domain" description="Isopropylmalate dehydrogenase-like" evidence="11">
    <location>
        <begin position="13"/>
        <end position="356"/>
    </location>
</feature>
<dbReference type="Pfam" id="PF00180">
    <property type="entry name" value="Iso_dh"/>
    <property type="match status" value="1"/>
</dbReference>
<evidence type="ECO:0000256" key="7">
    <source>
        <dbReference type="ARBA" id="ARBA00023002"/>
    </source>
</evidence>
<keyword evidence="9" id="KW-0464">Manganese</keyword>
<protein>
    <recommendedName>
        <fullName evidence="4">D-malate dehydrogenase (decarboxylating)</fullName>
        <ecNumber evidence="4">1.1.1.83</ecNumber>
    </recommendedName>
</protein>
<comment type="catalytic activity">
    <reaction evidence="10">
        <text>(R)-malate + NAD(+) = pyruvate + CO2 + NADH</text>
        <dbReference type="Rhea" id="RHEA:18365"/>
        <dbReference type="ChEBI" id="CHEBI:15361"/>
        <dbReference type="ChEBI" id="CHEBI:15588"/>
        <dbReference type="ChEBI" id="CHEBI:16526"/>
        <dbReference type="ChEBI" id="CHEBI:57540"/>
        <dbReference type="ChEBI" id="CHEBI:57945"/>
        <dbReference type="EC" id="1.1.1.83"/>
    </reaction>
</comment>
<comment type="cofactor">
    <cofactor evidence="1">
        <name>Mn(2+)</name>
        <dbReference type="ChEBI" id="CHEBI:29035"/>
    </cofactor>
</comment>
<dbReference type="Gene3D" id="3.40.718.10">
    <property type="entry name" value="Isopropylmalate Dehydrogenase"/>
    <property type="match status" value="1"/>
</dbReference>
<dbReference type="EC" id="1.1.1.83" evidence="4"/>
<comment type="similarity">
    <text evidence="3">Belongs to the isocitrate and isopropylmalate dehydrogenases family.</text>
</comment>
<dbReference type="AlphaFoldDB" id="A0A1Z5TIR1"/>
<gene>
    <name evidence="12" type="ORF">BTJ68_04140</name>
</gene>
<reference evidence="12 13" key="1">
    <citation type="submission" date="2017-01" db="EMBL/GenBank/DDBJ databases">
        <title>The recent genome duplication of the halophilic yeast Hortaea werneckii: insights from long-read sequencing.</title>
        <authorList>
            <person name="Sinha S."/>
            <person name="Flibotte S."/>
            <person name="Neira M."/>
            <person name="Lenassi M."/>
            <person name="Gostincar C."/>
            <person name="Stajich J.E."/>
            <person name="Nislow C.E."/>
        </authorList>
    </citation>
    <scope>NUCLEOTIDE SEQUENCE [LARGE SCALE GENOMIC DNA]</scope>
    <source>
        <strain evidence="12 13">EXF-2000</strain>
    </source>
</reference>
<organism evidence="12 13">
    <name type="scientific">Hortaea werneckii EXF-2000</name>
    <dbReference type="NCBI Taxonomy" id="1157616"/>
    <lineage>
        <taxon>Eukaryota</taxon>
        <taxon>Fungi</taxon>
        <taxon>Dikarya</taxon>
        <taxon>Ascomycota</taxon>
        <taxon>Pezizomycotina</taxon>
        <taxon>Dothideomycetes</taxon>
        <taxon>Dothideomycetidae</taxon>
        <taxon>Mycosphaerellales</taxon>
        <taxon>Teratosphaeriaceae</taxon>
        <taxon>Hortaea</taxon>
    </lineage>
</organism>
<dbReference type="OrthoDB" id="10261637at2759"/>
<sequence>MSPVAMPGKGEYSIACMPADGIGPEVIGAGVEVLKTLSQASGAFKLHFTDYDWSSETYKKLGKYIPDGGLEQLKKHDAILFGAVGAPDVPDHISLWGLRLAICQPFQQYANVRPTKILQGTESPLRKAKTGDLDWVIIRENSEGEYAGQGGRSHRGQPWETSTEVSIFTRHAVQRLMRFAFETAQKRPKKHITVVTKSNAQRNGMVMWDEIANEVKQEFPDVQMDKMLVDAMTCRMVLQPQSLDTIVATNLHADILSDLAAALAGSIGIAPTSNLDPTRQNPSMFEPIHGSAFDITGKGVANPIGTFWTAAEMMRWLGEEQAADKLMQCIENVCGKAILTRDLGGSAGTKEVTEAVAPPPSGEFTIYLQKPFAGQPTHTVNVVGEPNRPAVIRQTMYNGSTKSSEKSGDVPKDDVDELMNLVNTLRGFPSHASQDVYGYNTKVDFNTFEIQWSNVDEDPTANEVSEIAAEQKDDFKRVADSIEALARTFAKRDAAV</sequence>
<name>A0A1Z5TIR1_HORWE</name>
<evidence type="ECO:0000313" key="13">
    <source>
        <dbReference type="Proteomes" id="UP000194280"/>
    </source>
</evidence>
<dbReference type="InterPro" id="IPR024084">
    <property type="entry name" value="IsoPropMal-DH-like_dom"/>
</dbReference>
<dbReference type="STRING" id="1157616.A0A1Z5TIR1"/>
<evidence type="ECO:0000256" key="2">
    <source>
        <dbReference type="ARBA" id="ARBA00001946"/>
    </source>
</evidence>
<keyword evidence="6" id="KW-0460">Magnesium</keyword>
<evidence type="ECO:0000256" key="1">
    <source>
        <dbReference type="ARBA" id="ARBA00001936"/>
    </source>
</evidence>
<keyword evidence="13" id="KW-1185">Reference proteome</keyword>
<evidence type="ECO:0000313" key="12">
    <source>
        <dbReference type="EMBL" id="OTA35888.1"/>
    </source>
</evidence>
<dbReference type="PANTHER" id="PTHR43275:SF1">
    <property type="entry name" value="D-MALATE DEHYDROGENASE [DECARBOXYLATING]"/>
    <property type="match status" value="1"/>
</dbReference>
<dbReference type="NCBIfam" id="TIGR02089">
    <property type="entry name" value="TTC"/>
    <property type="match status" value="1"/>
</dbReference>
<proteinExistence type="inferred from homology"/>
<dbReference type="PANTHER" id="PTHR43275">
    <property type="entry name" value="D-MALATE DEHYDROGENASE [DECARBOXYLATING]"/>
    <property type="match status" value="1"/>
</dbReference>
<comment type="caution">
    <text evidence="12">The sequence shown here is derived from an EMBL/GenBank/DDBJ whole genome shotgun (WGS) entry which is preliminary data.</text>
</comment>
<dbReference type="InterPro" id="IPR019818">
    <property type="entry name" value="IsoCit/isopropylmalate_DH_CS"/>
</dbReference>
<keyword evidence="8" id="KW-0520">NAD</keyword>
<accession>A0A1Z5TIR1</accession>
<comment type="cofactor">
    <cofactor evidence="2">
        <name>Mg(2+)</name>
        <dbReference type="ChEBI" id="CHEBI:18420"/>
    </cofactor>
</comment>
<evidence type="ECO:0000256" key="6">
    <source>
        <dbReference type="ARBA" id="ARBA00022842"/>
    </source>
</evidence>
<evidence type="ECO:0000259" key="11">
    <source>
        <dbReference type="SMART" id="SM01329"/>
    </source>
</evidence>
<dbReference type="InParanoid" id="A0A1Z5TIR1"/>
<dbReference type="SMART" id="SM01329">
    <property type="entry name" value="Iso_dh"/>
    <property type="match status" value="1"/>
</dbReference>
<dbReference type="SUPFAM" id="SSF53659">
    <property type="entry name" value="Isocitrate/Isopropylmalate dehydrogenase-like"/>
    <property type="match status" value="1"/>
</dbReference>
<evidence type="ECO:0000256" key="10">
    <source>
        <dbReference type="ARBA" id="ARBA00049301"/>
    </source>
</evidence>
<evidence type="ECO:0000256" key="5">
    <source>
        <dbReference type="ARBA" id="ARBA00022723"/>
    </source>
</evidence>
<keyword evidence="7" id="KW-0560">Oxidoreductase</keyword>
<dbReference type="VEuPathDB" id="FungiDB:BTJ68_04140"/>
<evidence type="ECO:0000256" key="3">
    <source>
        <dbReference type="ARBA" id="ARBA00007769"/>
    </source>
</evidence>
<dbReference type="InterPro" id="IPR050501">
    <property type="entry name" value="ICDH/IPMDH"/>
</dbReference>
<dbReference type="GO" id="GO:0046553">
    <property type="term" value="F:D-malate dehydrogenase (decarboxylating) (NAD+) activity"/>
    <property type="evidence" value="ECO:0007669"/>
    <property type="project" value="UniProtKB-EC"/>
</dbReference>
<evidence type="ECO:0000256" key="8">
    <source>
        <dbReference type="ARBA" id="ARBA00023027"/>
    </source>
</evidence>
<evidence type="ECO:0000256" key="4">
    <source>
        <dbReference type="ARBA" id="ARBA00013126"/>
    </source>
</evidence>
<dbReference type="Proteomes" id="UP000194280">
    <property type="component" value="Unassembled WGS sequence"/>
</dbReference>